<evidence type="ECO:0000313" key="2">
    <source>
        <dbReference type="Proteomes" id="UP000595140"/>
    </source>
</evidence>
<name>A0A484N685_9ASTE</name>
<reference evidence="1 2" key="1">
    <citation type="submission" date="2018-04" db="EMBL/GenBank/DDBJ databases">
        <authorList>
            <person name="Vogel A."/>
        </authorList>
    </citation>
    <scope>NUCLEOTIDE SEQUENCE [LARGE SCALE GENOMIC DNA]</scope>
</reference>
<dbReference type="EMBL" id="OOIL02006049">
    <property type="protein sequence ID" value="VFQ96570.1"/>
    <property type="molecule type" value="Genomic_DNA"/>
</dbReference>
<gene>
    <name evidence="1" type="ORF">CCAM_LOCUS38346</name>
</gene>
<proteinExistence type="predicted"/>
<dbReference type="Proteomes" id="UP000595140">
    <property type="component" value="Unassembled WGS sequence"/>
</dbReference>
<protein>
    <submittedName>
        <fullName evidence="1">Uncharacterized protein</fullName>
    </submittedName>
</protein>
<accession>A0A484N685</accession>
<organism evidence="1 2">
    <name type="scientific">Cuscuta campestris</name>
    <dbReference type="NCBI Taxonomy" id="132261"/>
    <lineage>
        <taxon>Eukaryota</taxon>
        <taxon>Viridiplantae</taxon>
        <taxon>Streptophyta</taxon>
        <taxon>Embryophyta</taxon>
        <taxon>Tracheophyta</taxon>
        <taxon>Spermatophyta</taxon>
        <taxon>Magnoliopsida</taxon>
        <taxon>eudicotyledons</taxon>
        <taxon>Gunneridae</taxon>
        <taxon>Pentapetalae</taxon>
        <taxon>asterids</taxon>
        <taxon>lamiids</taxon>
        <taxon>Solanales</taxon>
        <taxon>Convolvulaceae</taxon>
        <taxon>Cuscuteae</taxon>
        <taxon>Cuscuta</taxon>
        <taxon>Cuscuta subgen. Grammica</taxon>
        <taxon>Cuscuta sect. Cleistogrammica</taxon>
    </lineage>
</organism>
<keyword evidence="2" id="KW-1185">Reference proteome</keyword>
<sequence length="140" mass="15198">MASSTSQDLILIGTSPATQLCGLNPSRPILFGPIPNGARDRSPIVVIIPYGGGRISNFPPTARLVGPTALNLRRTRGSILLSSWKLFWDGVPERMIHRGGSPINFKRMNLPELFVILLVQSPATISDHRFKEAVGDPGPF</sequence>
<evidence type="ECO:0000313" key="1">
    <source>
        <dbReference type="EMBL" id="VFQ96570.1"/>
    </source>
</evidence>
<dbReference type="AlphaFoldDB" id="A0A484N685"/>